<keyword evidence="5 7" id="KW-0472">Membrane</keyword>
<dbReference type="InterPro" id="IPR050393">
    <property type="entry name" value="MFP_Efflux_Pump"/>
</dbReference>
<reference evidence="11 12" key="1">
    <citation type="submission" date="2020-10" db="EMBL/GenBank/DDBJ databases">
        <authorList>
            <person name="Peeters C."/>
        </authorList>
    </citation>
    <scope>NUCLEOTIDE SEQUENCE [LARGE SCALE GENOMIC DNA]</scope>
    <source>
        <strain evidence="11 12">LMG 27952</strain>
    </source>
</reference>
<keyword evidence="12" id="KW-1185">Reference proteome</keyword>
<dbReference type="NCBIfam" id="TIGR01730">
    <property type="entry name" value="RND_mfp"/>
    <property type="match status" value="1"/>
</dbReference>
<dbReference type="InterPro" id="IPR058634">
    <property type="entry name" value="AaeA-lik-b-barrel"/>
</dbReference>
<feature type="domain" description="Multidrug resistance protein MdtA-like alpha-helical hairpin" evidence="8">
    <location>
        <begin position="87"/>
        <end position="151"/>
    </location>
</feature>
<feature type="domain" description="Multidrug resistance protein MdtA-like barrel-sandwich hybrid" evidence="9">
    <location>
        <begin position="47"/>
        <end position="185"/>
    </location>
</feature>
<dbReference type="Gene3D" id="2.40.30.170">
    <property type="match status" value="1"/>
</dbReference>
<evidence type="ECO:0000259" key="9">
    <source>
        <dbReference type="Pfam" id="PF25917"/>
    </source>
</evidence>
<dbReference type="EMBL" id="CAJHCQ010000018">
    <property type="protein sequence ID" value="CAD6554662.1"/>
    <property type="molecule type" value="Genomic_DNA"/>
</dbReference>
<dbReference type="Pfam" id="PF25963">
    <property type="entry name" value="Beta-barrel_AAEA"/>
    <property type="match status" value="1"/>
</dbReference>
<evidence type="ECO:0000256" key="3">
    <source>
        <dbReference type="ARBA" id="ARBA00022692"/>
    </source>
</evidence>
<dbReference type="PANTHER" id="PTHR30367:SF1">
    <property type="entry name" value="MULTIDRUG RESISTANCE PROTEIN MDTN"/>
    <property type="match status" value="1"/>
</dbReference>
<sequence>MSWIRRITRVATMAAAIIGALCAIWYIWTYYALDPRTRNGHVRADIIGVTSDVSGIITSVKVAADQHVNKGDLLFQVDTRRFTIAIERARANLESAQAALDYAQQQASRNRGLRGLVAQQAIDQSDSELRNARAAVDQARAALASADLDLERSSVRAPASGIVSYVDLRPGAFATPGQGMMALVDQDSLRVEGYFQETRLRHVHVGDRAQVQLMGDDRLLYGRVASITGAVNDSDTNIGRNLLPSINPNFAWVRLAQRIPVRVKLDPQCMSDALVPGRTATVVILGADHRGNAIPTCTGAAGALGASGAAIPAASVQAGVAS</sequence>
<dbReference type="PANTHER" id="PTHR30367">
    <property type="entry name" value="P-HYDROXYBENZOIC ACID EFFLUX PUMP SUBUNIT AAEA-RELATED"/>
    <property type="match status" value="1"/>
</dbReference>
<dbReference type="InterPro" id="IPR058625">
    <property type="entry name" value="MdtA-like_BSH"/>
</dbReference>
<dbReference type="InterPro" id="IPR006143">
    <property type="entry name" value="RND_pump_MFP"/>
</dbReference>
<dbReference type="Gene3D" id="2.40.50.100">
    <property type="match status" value="1"/>
</dbReference>
<dbReference type="RefSeq" id="WP_201699187.1">
    <property type="nucleotide sequence ID" value="NZ_CAJHCQ010000018.1"/>
</dbReference>
<comment type="subcellular location">
    <subcellularLocation>
        <location evidence="1">Membrane</location>
        <topology evidence="1">Single-pass membrane protein</topology>
    </subcellularLocation>
</comment>
<comment type="caution">
    <text evidence="11">The sequence shown here is derived from an EMBL/GenBank/DDBJ whole genome shotgun (WGS) entry which is preliminary data.</text>
</comment>
<evidence type="ECO:0000256" key="1">
    <source>
        <dbReference type="ARBA" id="ARBA00004167"/>
    </source>
</evidence>
<proteinExistence type="inferred from homology"/>
<dbReference type="Pfam" id="PF25876">
    <property type="entry name" value="HH_MFP_RND"/>
    <property type="match status" value="1"/>
</dbReference>
<feature type="transmembrane region" description="Helical" evidence="7">
    <location>
        <begin position="7"/>
        <end position="28"/>
    </location>
</feature>
<dbReference type="Gene3D" id="1.10.287.470">
    <property type="entry name" value="Helix hairpin bin"/>
    <property type="match status" value="1"/>
</dbReference>
<feature type="domain" description="p-hydroxybenzoic acid efflux pump subunit AaeA-like beta-barrel" evidence="10">
    <location>
        <begin position="188"/>
        <end position="284"/>
    </location>
</feature>
<evidence type="ECO:0000256" key="5">
    <source>
        <dbReference type="ARBA" id="ARBA00023136"/>
    </source>
</evidence>
<gene>
    <name evidence="11" type="primary">aaeA_4</name>
    <name evidence="11" type="ORF">LMG27952_05653</name>
</gene>
<comment type="similarity">
    <text evidence="2">Belongs to the membrane fusion protein (MFP) (TC 8.A.1) family.</text>
</comment>
<feature type="coiled-coil region" evidence="6">
    <location>
        <begin position="86"/>
        <end position="149"/>
    </location>
</feature>
<evidence type="ECO:0000313" key="11">
    <source>
        <dbReference type="EMBL" id="CAD6554662.1"/>
    </source>
</evidence>
<keyword evidence="6" id="KW-0175">Coiled coil</keyword>
<organism evidence="11 12">
    <name type="scientific">Paraburkholderia hiiakae</name>
    <dbReference type="NCBI Taxonomy" id="1081782"/>
    <lineage>
        <taxon>Bacteria</taxon>
        <taxon>Pseudomonadati</taxon>
        <taxon>Pseudomonadota</taxon>
        <taxon>Betaproteobacteria</taxon>
        <taxon>Burkholderiales</taxon>
        <taxon>Burkholderiaceae</taxon>
        <taxon>Paraburkholderia</taxon>
    </lineage>
</organism>
<evidence type="ECO:0000256" key="4">
    <source>
        <dbReference type="ARBA" id="ARBA00022989"/>
    </source>
</evidence>
<evidence type="ECO:0000259" key="10">
    <source>
        <dbReference type="Pfam" id="PF25963"/>
    </source>
</evidence>
<protein>
    <submittedName>
        <fullName evidence="11">p-hydroxybenzoic acid efflux pump subunit AaeA</fullName>
    </submittedName>
</protein>
<dbReference type="InterPro" id="IPR058624">
    <property type="entry name" value="MdtA-like_HH"/>
</dbReference>
<evidence type="ECO:0000256" key="6">
    <source>
        <dbReference type="SAM" id="Coils"/>
    </source>
</evidence>
<keyword evidence="4 7" id="KW-1133">Transmembrane helix</keyword>
<evidence type="ECO:0000313" key="12">
    <source>
        <dbReference type="Proteomes" id="UP000656319"/>
    </source>
</evidence>
<name>A0ABM8P2Q4_9BURK</name>
<dbReference type="SUPFAM" id="SSF111369">
    <property type="entry name" value="HlyD-like secretion proteins"/>
    <property type="match status" value="1"/>
</dbReference>
<keyword evidence="3 7" id="KW-0812">Transmembrane</keyword>
<dbReference type="Proteomes" id="UP000656319">
    <property type="component" value="Unassembled WGS sequence"/>
</dbReference>
<accession>A0ABM8P2Q4</accession>
<evidence type="ECO:0000256" key="7">
    <source>
        <dbReference type="SAM" id="Phobius"/>
    </source>
</evidence>
<evidence type="ECO:0000256" key="2">
    <source>
        <dbReference type="ARBA" id="ARBA00009477"/>
    </source>
</evidence>
<dbReference type="Pfam" id="PF25917">
    <property type="entry name" value="BSH_RND"/>
    <property type="match status" value="1"/>
</dbReference>
<evidence type="ECO:0000259" key="8">
    <source>
        <dbReference type="Pfam" id="PF25876"/>
    </source>
</evidence>